<dbReference type="OrthoDB" id="917674at2"/>
<dbReference type="RefSeq" id="WP_116011280.1">
    <property type="nucleotide sequence ID" value="NZ_QNUH01000004.1"/>
</dbReference>
<accession>A0A3D9DNB8</accession>
<sequence>MNNAKTDHIGNNTNTRKRKRNQNAPQACGVRQLDAKTEGCAGNFQRQKEMRSNSHVANGLLNCTFLPKFRQTEMNQVNETSVKLESDFFQSLSRLAEHYKIEPFVQSEQFRFPYNINLALSDIKGKLKKNVLNWDSVRFKKENDKFYLVSEERYDTGATLFYIPVIPLFRMLGDKKRKKAAHLLLSVFSYLYHIADIPYYRQEGSYLYYEYEMLKDWILDDPYEEDEEDEDHRLSEIDYAEWVGDKIEQKIYNRENLVFFDQRIVRFKPKDDFDTGCLMLARKTLAIYREYPDASIFRNASSMFDEDEEYLEDQIIPMEKYISFYADNKGWLAGTIFESVNNQFQEYSETQEPALIKCFDGQEIESKDLSFEKRLFDLLHDITDLIYDYKQLSNEQQ</sequence>
<dbReference type="AlphaFoldDB" id="A0A3D9DNB8"/>
<evidence type="ECO:0000256" key="1">
    <source>
        <dbReference type="SAM" id="MobiDB-lite"/>
    </source>
</evidence>
<evidence type="ECO:0000313" key="3">
    <source>
        <dbReference type="Proteomes" id="UP000257030"/>
    </source>
</evidence>
<organism evidence="2 3">
    <name type="scientific">Chryseobacterium elymi</name>
    <dbReference type="NCBI Taxonomy" id="395936"/>
    <lineage>
        <taxon>Bacteria</taxon>
        <taxon>Pseudomonadati</taxon>
        <taxon>Bacteroidota</taxon>
        <taxon>Flavobacteriia</taxon>
        <taxon>Flavobacteriales</taxon>
        <taxon>Weeksellaceae</taxon>
        <taxon>Chryseobacterium group</taxon>
        <taxon>Chryseobacterium</taxon>
    </lineage>
</organism>
<keyword evidence="3" id="KW-1185">Reference proteome</keyword>
<proteinExistence type="predicted"/>
<reference evidence="2 3" key="1">
    <citation type="journal article" date="2010" name="Syst. Appl. Microbiol.">
        <title>Four new species of Chryseobacterium from the rhizosphere of coastal sand dune plants, Chryseobacterium elymi sp. nov., Chryseobacterium hagamense sp. nov., Chryseobacterium lathyri sp. nov. and Chryseobacterium rhizosphaerae sp. nov.</title>
        <authorList>
            <person name="Cho S.H."/>
            <person name="Lee K.S."/>
            <person name="Shin D.S."/>
            <person name="Han J.H."/>
            <person name="Park K.S."/>
            <person name="Lee C.H."/>
            <person name="Park K.H."/>
            <person name="Kim S.B."/>
        </authorList>
    </citation>
    <scope>NUCLEOTIDE SEQUENCE [LARGE SCALE GENOMIC DNA]</scope>
    <source>
        <strain evidence="2 3">KCTC 22547</strain>
    </source>
</reference>
<protein>
    <submittedName>
        <fullName evidence="2">Uncharacterized protein</fullName>
    </submittedName>
</protein>
<gene>
    <name evidence="2" type="ORF">DRF60_06445</name>
</gene>
<feature type="region of interest" description="Disordered" evidence="1">
    <location>
        <begin position="1"/>
        <end position="30"/>
    </location>
</feature>
<dbReference type="EMBL" id="QNUH01000004">
    <property type="protein sequence ID" value="REC79459.1"/>
    <property type="molecule type" value="Genomic_DNA"/>
</dbReference>
<dbReference type="Proteomes" id="UP000257030">
    <property type="component" value="Unassembled WGS sequence"/>
</dbReference>
<name>A0A3D9DNB8_9FLAO</name>
<evidence type="ECO:0000313" key="2">
    <source>
        <dbReference type="EMBL" id="REC79459.1"/>
    </source>
</evidence>
<comment type="caution">
    <text evidence="2">The sequence shown here is derived from an EMBL/GenBank/DDBJ whole genome shotgun (WGS) entry which is preliminary data.</text>
</comment>